<comment type="similarity">
    <text evidence="1">Belongs to the NodU/CmcH family.</text>
</comment>
<protein>
    <submittedName>
        <fullName evidence="4">Carbamoyltransferase</fullName>
    </submittedName>
</protein>
<dbReference type="Pfam" id="PF02543">
    <property type="entry name" value="Carbam_trans_N"/>
    <property type="match status" value="1"/>
</dbReference>
<dbReference type="GO" id="GO:0016740">
    <property type="term" value="F:transferase activity"/>
    <property type="evidence" value="ECO:0007669"/>
    <property type="project" value="UniProtKB-KW"/>
</dbReference>
<name>A0A090BVM1_9GAMM</name>
<evidence type="ECO:0000259" key="3">
    <source>
        <dbReference type="Pfam" id="PF16861"/>
    </source>
</evidence>
<reference evidence="4 5" key="1">
    <citation type="journal article" date="2014" name="ISME J.">
        <title>Ecophysiology of Thioploca ingrica as revealed by the complete genome sequence supplemented with proteomic evidence.</title>
        <authorList>
            <person name="Kojima H."/>
            <person name="Ogura Y."/>
            <person name="Yamamoto N."/>
            <person name="Togashi T."/>
            <person name="Mori H."/>
            <person name="Watanabe T."/>
            <person name="Nemoto F."/>
            <person name="Kurokawa K."/>
            <person name="Hayashi T."/>
            <person name="Fukui M."/>
        </authorList>
    </citation>
    <scope>NUCLEOTIDE SEQUENCE [LARGE SCALE GENOMIC DNA]</scope>
</reference>
<evidence type="ECO:0000256" key="1">
    <source>
        <dbReference type="ARBA" id="ARBA00006129"/>
    </source>
</evidence>
<evidence type="ECO:0000259" key="2">
    <source>
        <dbReference type="Pfam" id="PF02543"/>
    </source>
</evidence>
<feature type="domain" description="Carbamoyltransferase C-terminal" evidence="3">
    <location>
        <begin position="413"/>
        <end position="583"/>
    </location>
</feature>
<keyword evidence="5" id="KW-1185">Reference proteome</keyword>
<accession>A0A090BVM1</accession>
<dbReference type="HOGENOM" id="CLU_014411_2_0_6"/>
<keyword evidence="4" id="KW-0808">Transferase</keyword>
<dbReference type="AlphaFoldDB" id="A0A090BVM1"/>
<dbReference type="EMBL" id="AP014633">
    <property type="protein sequence ID" value="BAP57096.1"/>
    <property type="molecule type" value="Genomic_DNA"/>
</dbReference>
<organism evidence="4 5">
    <name type="scientific">Thioploca ingrica</name>
    <dbReference type="NCBI Taxonomy" id="40754"/>
    <lineage>
        <taxon>Bacteria</taxon>
        <taxon>Pseudomonadati</taxon>
        <taxon>Pseudomonadota</taxon>
        <taxon>Gammaproteobacteria</taxon>
        <taxon>Thiotrichales</taxon>
        <taxon>Thiotrichaceae</taxon>
        <taxon>Thioploca</taxon>
    </lineage>
</organism>
<gene>
    <name evidence="4" type="ORF">THII_2799</name>
</gene>
<dbReference type="InterPro" id="IPR003696">
    <property type="entry name" value="Carbtransf_dom"/>
</dbReference>
<dbReference type="InterPro" id="IPR043129">
    <property type="entry name" value="ATPase_NBD"/>
</dbReference>
<dbReference type="PANTHER" id="PTHR34847:SF1">
    <property type="entry name" value="NODULATION PROTEIN U"/>
    <property type="match status" value="1"/>
</dbReference>
<dbReference type="InterPro" id="IPR051338">
    <property type="entry name" value="NodU/CmcH_Carbamoyltrnsfr"/>
</dbReference>
<dbReference type="STRING" id="40754.THII_2799"/>
<dbReference type="CDD" id="cd24098">
    <property type="entry name" value="ASKHA_NBD_TobZ_N"/>
    <property type="match status" value="1"/>
</dbReference>
<dbReference type="OrthoDB" id="9780777at2"/>
<feature type="domain" description="Carbamoyltransferase" evidence="2">
    <location>
        <begin position="33"/>
        <end position="357"/>
    </location>
</feature>
<evidence type="ECO:0000313" key="5">
    <source>
        <dbReference type="Proteomes" id="UP000031623"/>
    </source>
</evidence>
<dbReference type="KEGG" id="tig:THII_2799"/>
<evidence type="ECO:0000313" key="4">
    <source>
        <dbReference type="EMBL" id="BAP57096.1"/>
    </source>
</evidence>
<dbReference type="InterPro" id="IPR038152">
    <property type="entry name" value="Carbam_trans_C_sf"/>
</dbReference>
<dbReference type="InterPro" id="IPR031730">
    <property type="entry name" value="Carbam_trans_C"/>
</dbReference>
<sequence length="584" mass="66280">MIVLSFNGFSKASACFGIHFNARGIDRNRLAGHDAAAALFIDGKLLAAAEEERFSRVKKTSTFPKQAIEYCLREGNLSLRDVDYIAFPWDFSEKVMTDSFTDILQSPAPLAKKLELIDKWKSIYFHIFSYDRIIEDFNCHLKTDFGADKFIFVHHHVAHTLCGFLISGMQKSAFLITDGRGETSSSIMGEISRDSYRVLDEATLSIPNSMGMLYRKFTRYLGFMPNNDEYKVMALATFANSPPNYEVDKFMELLPNGQIKLKIPDSDVEYYHFFNDYFGPQSEKRDYAMAYFVQHLTEMAITHQINYLQEKTDADILIIEGGVALNCVNNSKVLANFRFKDVQVGFAANDGGVTIGAGFYPFYQQKIFDETPVMPYLGPAFGEDDVQAALDTKSDQIEFRKLDWDTLCDEVVEHLMNKKIIGWFQDRMEYGPRALGNRSILANPTFTDMKDIINAKVKYREAFRPFAGVILADEADKYFEMGKKKESLFMTFVFKSRPEAHDKLASAIHVDNTSRLQTVTPAQNFKLHSLLTKFLSKTGLPCLINTSFNVQGEPIVCTPMDAVNCFLNSGIDVLVVENYLVTKK</sequence>
<dbReference type="Gene3D" id="3.30.420.40">
    <property type="match status" value="2"/>
</dbReference>
<dbReference type="Gene3D" id="3.90.870.20">
    <property type="entry name" value="Carbamoyltransferase, C-terminal domain"/>
    <property type="match status" value="1"/>
</dbReference>
<dbReference type="SUPFAM" id="SSF53067">
    <property type="entry name" value="Actin-like ATPase domain"/>
    <property type="match status" value="1"/>
</dbReference>
<dbReference type="PANTHER" id="PTHR34847">
    <property type="entry name" value="NODULATION PROTEIN U"/>
    <property type="match status" value="1"/>
</dbReference>
<dbReference type="Pfam" id="PF16861">
    <property type="entry name" value="Carbam_trans_C"/>
    <property type="match status" value="1"/>
</dbReference>
<dbReference type="Proteomes" id="UP000031623">
    <property type="component" value="Chromosome"/>
</dbReference>
<proteinExistence type="inferred from homology"/>